<comment type="caution">
    <text evidence="1">The sequence shown here is derived from an EMBL/GenBank/DDBJ whole genome shotgun (WGS) entry which is preliminary data.</text>
</comment>
<dbReference type="EMBL" id="JAPFFF010000004">
    <property type="protein sequence ID" value="KAK8893028.1"/>
    <property type="molecule type" value="Genomic_DNA"/>
</dbReference>
<gene>
    <name evidence="1" type="ORF">M9Y10_030285</name>
</gene>
<evidence type="ECO:0008006" key="3">
    <source>
        <dbReference type="Google" id="ProtNLM"/>
    </source>
</evidence>
<organism evidence="1 2">
    <name type="scientific">Tritrichomonas musculus</name>
    <dbReference type="NCBI Taxonomy" id="1915356"/>
    <lineage>
        <taxon>Eukaryota</taxon>
        <taxon>Metamonada</taxon>
        <taxon>Parabasalia</taxon>
        <taxon>Tritrichomonadida</taxon>
        <taxon>Tritrichomonadidae</taxon>
        <taxon>Tritrichomonas</taxon>
    </lineage>
</organism>
<dbReference type="Gene3D" id="2.60.120.260">
    <property type="entry name" value="Galactose-binding domain-like"/>
    <property type="match status" value="1"/>
</dbReference>
<dbReference type="SUPFAM" id="SSF49785">
    <property type="entry name" value="Galactose-binding domain-like"/>
    <property type="match status" value="1"/>
</dbReference>
<name>A0ABR2KQC3_9EUKA</name>
<protein>
    <recommendedName>
        <fullName evidence="3">F5/8 type C domain-containing protein</fullName>
    </recommendedName>
</protein>
<reference evidence="1 2" key="1">
    <citation type="submission" date="2024-04" db="EMBL/GenBank/DDBJ databases">
        <title>Tritrichomonas musculus Genome.</title>
        <authorList>
            <person name="Alves-Ferreira E."/>
            <person name="Grigg M."/>
            <person name="Lorenzi H."/>
            <person name="Galac M."/>
        </authorList>
    </citation>
    <scope>NUCLEOTIDE SEQUENCE [LARGE SCALE GENOMIC DNA]</scope>
    <source>
        <strain evidence="1 2">EAF2021</strain>
    </source>
</reference>
<dbReference type="PANTHER" id="PTHR47457:SF1">
    <property type="entry name" value="BTB DOMAIN-CONTAINING PROTEIN-RELATED"/>
    <property type="match status" value="1"/>
</dbReference>
<proteinExistence type="predicted"/>
<dbReference type="Proteomes" id="UP001470230">
    <property type="component" value="Unassembled WGS sequence"/>
</dbReference>
<keyword evidence="2" id="KW-1185">Reference proteome</keyword>
<dbReference type="PANTHER" id="PTHR47457">
    <property type="entry name" value="OS05G0345500 PROTEIN"/>
    <property type="match status" value="1"/>
</dbReference>
<evidence type="ECO:0000313" key="1">
    <source>
        <dbReference type="EMBL" id="KAK8893028.1"/>
    </source>
</evidence>
<accession>A0ABR2KQC3</accession>
<dbReference type="InterPro" id="IPR008979">
    <property type="entry name" value="Galactose-bd-like_sf"/>
</dbReference>
<sequence>MNKIFAEFISSKVSRIRKTDQTINSISISELIQAKSGSFEQQCGDIFSDDIISLFQQISSGFTIDITEDQSFKMRFLSIIIGNDELFSKINEAYPPDFTQSNINFYLQHIQFYFAISPYIESFDFSSIIDHLSSNFNSLDSSLLMNLPKSIVYLLISNKHLQIDDEDSLLDFIDTFFIENQTDQKFNEKDDEIDIYSFYELIEFSLLSEERFKKFLNSFDINQITQQIWQNFQKCFFNAKKTKKKTKKVINKIENFDYDNNKENSFKGIFNYLAEESGGNAFLNRTILITSSTNLQEKVLGSVINYNDTKDIYCYQSNGENDSWLKFDFKDRKVRPTYYSIRSSDYDSYNLPRNWVLEGSNTDDNWKILDNRKNDKSLTSSSAIITFKIQEDLEEDEFYRYIRIRQTGMNDCHLYFFKFRSFELFGSLA</sequence>
<evidence type="ECO:0000313" key="2">
    <source>
        <dbReference type="Proteomes" id="UP001470230"/>
    </source>
</evidence>